<accession>A0AAV2VQ98</accession>
<evidence type="ECO:0000313" key="1">
    <source>
        <dbReference type="EMBL" id="CCO46901.1"/>
    </source>
</evidence>
<protein>
    <recommendedName>
        <fullName evidence="3">DUF1127 domain-containing protein</fullName>
    </recommendedName>
</protein>
<dbReference type="Proteomes" id="UP000018211">
    <property type="component" value="Unassembled WGS sequence"/>
</dbReference>
<evidence type="ECO:0000313" key="2">
    <source>
        <dbReference type="Proteomes" id="UP000018211"/>
    </source>
</evidence>
<name>A0AAV2VQ98_9VIBR</name>
<comment type="caution">
    <text evidence="1">The sequence shown here is derived from an EMBL/GenBank/DDBJ whole genome shotgun (WGS) entry which is preliminary data.</text>
</comment>
<reference evidence="1 2" key="1">
    <citation type="journal article" date="2013" name="ISME J.">
        <title>Comparative genomics of pathogenic lineages of Vibrio nigripulchritudo identifies virulence-associated traits.</title>
        <authorList>
            <person name="Goudenege D."/>
            <person name="Labreuche Y."/>
            <person name="Krin E."/>
            <person name="Ansquer D."/>
            <person name="Mangenot S."/>
            <person name="Calteau A."/>
            <person name="Medigue C."/>
            <person name="Mazel D."/>
            <person name="Polz M.F."/>
            <person name="Le Roux F."/>
        </authorList>
    </citation>
    <scope>NUCLEOTIDE SEQUENCE [LARGE SCALE GENOMIC DNA]</scope>
    <source>
        <strain evidence="1 2">SOn1</strain>
    </source>
</reference>
<dbReference type="AlphaFoldDB" id="A0AAV2VQ98"/>
<proteinExistence type="predicted"/>
<evidence type="ECO:0008006" key="3">
    <source>
        <dbReference type="Google" id="ProtNLM"/>
    </source>
</evidence>
<gene>
    <name evidence="1" type="ORF">VIBNISOn1_1920021</name>
</gene>
<organism evidence="1 2">
    <name type="scientific">Vibrio nigripulchritudo SOn1</name>
    <dbReference type="NCBI Taxonomy" id="1238450"/>
    <lineage>
        <taxon>Bacteria</taxon>
        <taxon>Pseudomonadati</taxon>
        <taxon>Pseudomonadota</taxon>
        <taxon>Gammaproteobacteria</taxon>
        <taxon>Vibrionales</taxon>
        <taxon>Vibrionaceae</taxon>
        <taxon>Vibrio</taxon>
    </lineage>
</organism>
<sequence>MRHSIYIQLATLLVKADIKREERAWKRRVARAQQNIPWHNAHLLQDIGLDPDGRLVCANEQPSATAERRVRHLRRLIRTRIPT</sequence>
<dbReference type="EMBL" id="CAOF01000104">
    <property type="protein sequence ID" value="CCO46901.1"/>
    <property type="molecule type" value="Genomic_DNA"/>
</dbReference>
<dbReference type="RefSeq" id="WP_022611915.1">
    <property type="nucleotide sequence ID" value="NZ_LK391965.1"/>
</dbReference>